<dbReference type="InterPro" id="IPR011114">
    <property type="entry name" value="RuvA_C"/>
</dbReference>
<reference evidence="8 9" key="1">
    <citation type="submission" date="2021-03" db="EMBL/GenBank/DDBJ databases">
        <title>Genomic Encyclopedia of Type Strains, Phase IV (KMG-IV): sequencing the most valuable type-strain genomes for metagenomic binning, comparative biology and taxonomic classification.</title>
        <authorList>
            <person name="Goeker M."/>
        </authorList>
    </citation>
    <scope>NUCLEOTIDE SEQUENCE [LARGE SCALE GENOMIC DNA]</scope>
    <source>
        <strain evidence="8 9">DSM 6139</strain>
    </source>
</reference>
<evidence type="ECO:0000256" key="6">
    <source>
        <dbReference type="HAMAP-Rule" id="MF_00031"/>
    </source>
</evidence>
<dbReference type="CDD" id="cd14332">
    <property type="entry name" value="UBA_RuvA_C"/>
    <property type="match status" value="1"/>
</dbReference>
<comment type="similarity">
    <text evidence="6">Belongs to the RuvA family.</text>
</comment>
<evidence type="ECO:0000256" key="2">
    <source>
        <dbReference type="ARBA" id="ARBA00022763"/>
    </source>
</evidence>
<dbReference type="InterPro" id="IPR010994">
    <property type="entry name" value="RuvA_2-like"/>
</dbReference>
<dbReference type="InterPro" id="IPR012340">
    <property type="entry name" value="NA-bd_OB-fold"/>
</dbReference>
<dbReference type="Pfam" id="PF14520">
    <property type="entry name" value="HHH_5"/>
    <property type="match status" value="1"/>
</dbReference>
<evidence type="ECO:0000256" key="1">
    <source>
        <dbReference type="ARBA" id="ARBA00022490"/>
    </source>
</evidence>
<dbReference type="RefSeq" id="WP_209458398.1">
    <property type="nucleotide sequence ID" value="NZ_JAGGKC010000003.1"/>
</dbReference>
<comment type="caution">
    <text evidence="8">The sequence shown here is derived from an EMBL/GenBank/DDBJ whole genome shotgun (WGS) entry which is preliminary data.</text>
</comment>
<dbReference type="Gene3D" id="1.10.8.10">
    <property type="entry name" value="DNA helicase RuvA subunit, C-terminal domain"/>
    <property type="match status" value="1"/>
</dbReference>
<organism evidence="8 9">
    <name type="scientific">Youngiibacter multivorans</name>
    <dbReference type="NCBI Taxonomy" id="937251"/>
    <lineage>
        <taxon>Bacteria</taxon>
        <taxon>Bacillati</taxon>
        <taxon>Bacillota</taxon>
        <taxon>Clostridia</taxon>
        <taxon>Eubacteriales</taxon>
        <taxon>Clostridiaceae</taxon>
        <taxon>Youngiibacter</taxon>
    </lineage>
</organism>
<comment type="domain">
    <text evidence="6">Has three domains with a flexible linker between the domains II and III and assumes an 'L' shape. Domain III is highly mobile and contacts RuvB.</text>
</comment>
<protein>
    <recommendedName>
        <fullName evidence="6">Holliday junction branch migration complex subunit RuvA</fullName>
    </recommendedName>
</protein>
<feature type="region of interest" description="Domain II" evidence="6">
    <location>
        <begin position="65"/>
        <end position="142"/>
    </location>
</feature>
<evidence type="ECO:0000259" key="7">
    <source>
        <dbReference type="SMART" id="SM00278"/>
    </source>
</evidence>
<dbReference type="Proteomes" id="UP001519271">
    <property type="component" value="Unassembled WGS sequence"/>
</dbReference>
<keyword evidence="8" id="KW-0547">Nucleotide-binding</keyword>
<dbReference type="HAMAP" id="MF_00031">
    <property type="entry name" value="DNA_HJ_migration_RuvA"/>
    <property type="match status" value="1"/>
</dbReference>
<comment type="caution">
    <text evidence="6">Lacks conserved residue(s) required for the propagation of feature annotation.</text>
</comment>
<keyword evidence="5 6" id="KW-0234">DNA repair</keyword>
<comment type="subcellular location">
    <subcellularLocation>
        <location evidence="6">Cytoplasm</location>
    </subcellularLocation>
</comment>
<feature type="domain" description="Helix-hairpin-helix DNA-binding motif class 1" evidence="7">
    <location>
        <begin position="108"/>
        <end position="127"/>
    </location>
</feature>
<dbReference type="InterPro" id="IPR000085">
    <property type="entry name" value="RuvA"/>
</dbReference>
<keyword evidence="9" id="KW-1185">Reference proteome</keyword>
<evidence type="ECO:0000256" key="5">
    <source>
        <dbReference type="ARBA" id="ARBA00023204"/>
    </source>
</evidence>
<feature type="region of interest" description="Domain I" evidence="6">
    <location>
        <begin position="1"/>
        <end position="64"/>
    </location>
</feature>
<keyword evidence="3 6" id="KW-0238">DNA-binding</keyword>
<dbReference type="EMBL" id="JAGGKC010000003">
    <property type="protein sequence ID" value="MBP1918160.1"/>
    <property type="molecule type" value="Genomic_DNA"/>
</dbReference>
<dbReference type="Pfam" id="PF07499">
    <property type="entry name" value="RuvA_C"/>
    <property type="match status" value="1"/>
</dbReference>
<feature type="region of interest" description="Domain III" evidence="6">
    <location>
        <begin position="151"/>
        <end position="195"/>
    </location>
</feature>
<dbReference type="SUPFAM" id="SSF50249">
    <property type="entry name" value="Nucleic acid-binding proteins"/>
    <property type="match status" value="1"/>
</dbReference>
<evidence type="ECO:0000256" key="4">
    <source>
        <dbReference type="ARBA" id="ARBA00023172"/>
    </source>
</evidence>
<dbReference type="InterPro" id="IPR036267">
    <property type="entry name" value="RuvA_C_sf"/>
</dbReference>
<dbReference type="GO" id="GO:0016787">
    <property type="term" value="F:hydrolase activity"/>
    <property type="evidence" value="ECO:0007669"/>
    <property type="project" value="UniProtKB-KW"/>
</dbReference>
<dbReference type="InterPro" id="IPR013849">
    <property type="entry name" value="DNA_helicase_Holl-junc_RuvA_I"/>
</dbReference>
<keyword evidence="8" id="KW-0067">ATP-binding</keyword>
<keyword evidence="1 6" id="KW-0963">Cytoplasm</keyword>
<dbReference type="NCBIfam" id="TIGR00084">
    <property type="entry name" value="ruvA"/>
    <property type="match status" value="1"/>
</dbReference>
<name>A0ABS4G0T2_9CLOT</name>
<comment type="subunit">
    <text evidence="6">Homotetramer. Forms an RuvA(8)-RuvB(12)-Holliday junction (HJ) complex. HJ DNA is sandwiched between 2 RuvA tetramers; dsDNA enters through RuvA and exits via RuvB. An RuvB hexamer assembles on each DNA strand where it exits the tetramer. Each RuvB hexamer is contacted by two RuvA subunits (via domain III) on 2 adjacent RuvB subunits; this complex drives branch migration. In the full resolvosome a probable DNA-RuvA(4)-RuvB(12)-RuvC(2) complex forms which resolves the HJ.</text>
</comment>
<dbReference type="SUPFAM" id="SSF47781">
    <property type="entry name" value="RuvA domain 2-like"/>
    <property type="match status" value="1"/>
</dbReference>
<keyword evidence="4 6" id="KW-0233">DNA recombination</keyword>
<feature type="domain" description="Helix-hairpin-helix DNA-binding motif class 1" evidence="7">
    <location>
        <begin position="73"/>
        <end position="92"/>
    </location>
</feature>
<dbReference type="GO" id="GO:0003678">
    <property type="term" value="F:DNA helicase activity"/>
    <property type="evidence" value="ECO:0007669"/>
    <property type="project" value="UniProtKB-EC"/>
</dbReference>
<dbReference type="SUPFAM" id="SSF46929">
    <property type="entry name" value="DNA helicase RuvA subunit, C-terminal domain"/>
    <property type="match status" value="1"/>
</dbReference>
<proteinExistence type="inferred from homology"/>
<dbReference type="Pfam" id="PF01330">
    <property type="entry name" value="RuvA_N"/>
    <property type="match status" value="1"/>
</dbReference>
<sequence length="195" mass="21090">MYDYVRGIYMGILKDCVVVEAGGLGYKVFTSGNTMAMMPEKKKEVILYTVQIVREDFLGLYGFSTRDELDLFQVLITINGVGPKAALSLLSVSMPDRLKLAIINGNESLLMKAPGIGKKIAQRIILELKGKLHADGIDGEESAEDTSAENTENEALAALIALGYTDREAKGALKSAGGGLTLEDSIKESLKLLMR</sequence>
<evidence type="ECO:0000256" key="3">
    <source>
        <dbReference type="ARBA" id="ARBA00023125"/>
    </source>
</evidence>
<dbReference type="SMART" id="SM00278">
    <property type="entry name" value="HhH1"/>
    <property type="match status" value="2"/>
</dbReference>
<gene>
    <name evidence="6" type="primary">ruvA</name>
    <name evidence="8" type="ORF">J2Z34_000631</name>
</gene>
<evidence type="ECO:0000313" key="9">
    <source>
        <dbReference type="Proteomes" id="UP001519271"/>
    </source>
</evidence>
<keyword evidence="8" id="KW-0378">Hydrolase</keyword>
<keyword evidence="2 6" id="KW-0227">DNA damage</keyword>
<evidence type="ECO:0000313" key="8">
    <source>
        <dbReference type="EMBL" id="MBP1918160.1"/>
    </source>
</evidence>
<keyword evidence="8" id="KW-0347">Helicase</keyword>
<accession>A0ABS4G0T2</accession>
<comment type="function">
    <text evidence="6">The RuvA-RuvB-RuvC complex processes Holliday junction (HJ) DNA during genetic recombination and DNA repair, while the RuvA-RuvB complex plays an important role in the rescue of blocked DNA replication forks via replication fork reversal (RFR). RuvA specifically binds to HJ cruciform DNA, conferring on it an open structure. The RuvB hexamer acts as an ATP-dependent pump, pulling dsDNA into and through the RuvAB complex. HJ branch migration allows RuvC to scan DNA until it finds its consensus sequence, where it cleaves and resolves the cruciform DNA.</text>
</comment>
<dbReference type="Gene3D" id="1.10.150.20">
    <property type="entry name" value="5' to 3' exonuclease, C-terminal subdomain"/>
    <property type="match status" value="1"/>
</dbReference>
<dbReference type="InterPro" id="IPR003583">
    <property type="entry name" value="Hlx-hairpin-Hlx_DNA-bd_motif"/>
</dbReference>
<dbReference type="Gene3D" id="2.40.50.140">
    <property type="entry name" value="Nucleic acid-binding proteins"/>
    <property type="match status" value="1"/>
</dbReference>